<accession>A0A1X7VAG7</accession>
<dbReference type="EnsemblMetazoa" id="Aqu2.1.36988_001">
    <property type="protein sequence ID" value="Aqu2.1.36988_001"/>
    <property type="gene ID" value="Aqu2.1.36988"/>
</dbReference>
<protein>
    <submittedName>
        <fullName evidence="1">Uncharacterized protein</fullName>
    </submittedName>
</protein>
<sequence>MHVPCSAVKKASFDQIEHVDMMFRLSIQSLEMHSCNFCFAFFPYLEHNDNLKKRDIDGMRDLLEEHCKEQFCPKTSPFISPTTFYGRGRQYSEDIWTLRLVKSLNEFYFVNKFKYTAKDALDFPISQYEYTKLDTSHINVYFFRGSPDIRIRLSSTVSHFTESGTDHDSSSENE</sequence>
<proteinExistence type="predicted"/>
<organism evidence="1">
    <name type="scientific">Amphimedon queenslandica</name>
    <name type="common">Sponge</name>
    <dbReference type="NCBI Taxonomy" id="400682"/>
    <lineage>
        <taxon>Eukaryota</taxon>
        <taxon>Metazoa</taxon>
        <taxon>Porifera</taxon>
        <taxon>Demospongiae</taxon>
        <taxon>Heteroscleromorpha</taxon>
        <taxon>Haplosclerida</taxon>
        <taxon>Niphatidae</taxon>
        <taxon>Amphimedon</taxon>
    </lineage>
</organism>
<name>A0A1X7VAG7_AMPQE</name>
<reference evidence="1" key="1">
    <citation type="submission" date="2017-05" db="UniProtKB">
        <authorList>
            <consortium name="EnsemblMetazoa"/>
        </authorList>
    </citation>
    <scope>IDENTIFICATION</scope>
</reference>
<evidence type="ECO:0000313" key="1">
    <source>
        <dbReference type="EnsemblMetazoa" id="Aqu2.1.36988_001"/>
    </source>
</evidence>
<dbReference type="InParanoid" id="A0A1X7VAG7"/>
<dbReference type="AlphaFoldDB" id="A0A1X7VAG7"/>